<dbReference type="EMBL" id="JACIGO010000011">
    <property type="protein sequence ID" value="MBB4293708.1"/>
    <property type="molecule type" value="Genomic_DNA"/>
</dbReference>
<accession>A0AAE2MQV2</accession>
<proteinExistence type="predicted"/>
<organism evidence="1 2">
    <name type="scientific">Rhizobium leguminosarum</name>
    <dbReference type="NCBI Taxonomy" id="384"/>
    <lineage>
        <taxon>Bacteria</taxon>
        <taxon>Pseudomonadati</taxon>
        <taxon>Pseudomonadota</taxon>
        <taxon>Alphaproteobacteria</taxon>
        <taxon>Hyphomicrobiales</taxon>
        <taxon>Rhizobiaceae</taxon>
        <taxon>Rhizobium/Agrobacterium group</taxon>
        <taxon>Rhizobium</taxon>
    </lineage>
</organism>
<evidence type="ECO:0000313" key="1">
    <source>
        <dbReference type="EMBL" id="MBB4293708.1"/>
    </source>
</evidence>
<name>A0AAE2MQV2_RHILE</name>
<dbReference type="Proteomes" id="UP000538507">
    <property type="component" value="Unassembled WGS sequence"/>
</dbReference>
<reference evidence="1 2" key="1">
    <citation type="submission" date="2020-08" db="EMBL/GenBank/DDBJ databases">
        <title>Genomic Encyclopedia of Type Strains, Phase IV (KMG-V): Genome sequencing to study the core and pangenomes of soil and plant-associated prokaryotes.</title>
        <authorList>
            <person name="Whitman W."/>
        </authorList>
    </citation>
    <scope>NUCLEOTIDE SEQUENCE [LARGE SCALE GENOMIC DNA]</scope>
    <source>
        <strain evidence="1 2">SEMIA 415</strain>
    </source>
</reference>
<comment type="caution">
    <text evidence="1">The sequence shown here is derived from an EMBL/GenBank/DDBJ whole genome shotgun (WGS) entry which is preliminary data.</text>
</comment>
<sequence>MKARSRDRTTENSALAYRGEPLVATSRAKTVPPNLAEIYPEGRKTKGFRSSKATDMLIFGSKSTTIDKRDLSMVRARTGNHTMWRTTILI</sequence>
<gene>
    <name evidence="1" type="ORF">GGE16_005802</name>
</gene>
<dbReference type="AlphaFoldDB" id="A0AAE2MQV2"/>
<evidence type="ECO:0000313" key="2">
    <source>
        <dbReference type="Proteomes" id="UP000538507"/>
    </source>
</evidence>
<protein>
    <submittedName>
        <fullName evidence="1">Uncharacterized protein</fullName>
    </submittedName>
</protein>